<comment type="similarity">
    <text evidence="1">Belongs to the transglutaminase-like superfamily. PNGase family.</text>
</comment>
<feature type="region of interest" description="Disordered" evidence="4">
    <location>
        <begin position="296"/>
        <end position="323"/>
    </location>
</feature>
<dbReference type="AlphaFoldDB" id="A0AAV1HXG8"/>
<dbReference type="GO" id="GO:0005634">
    <property type="term" value="C:nucleus"/>
    <property type="evidence" value="ECO:0007669"/>
    <property type="project" value="TreeGrafter"/>
</dbReference>
<dbReference type="InterPro" id="IPR002931">
    <property type="entry name" value="Transglutaminase-like"/>
</dbReference>
<dbReference type="Gene3D" id="2.20.25.10">
    <property type="match status" value="1"/>
</dbReference>
<dbReference type="GO" id="GO:0000224">
    <property type="term" value="F:peptide-N4-(N-acetyl-beta-glucosaminyl)asparagine amidase activity"/>
    <property type="evidence" value="ECO:0007669"/>
    <property type="project" value="TreeGrafter"/>
</dbReference>
<dbReference type="PANTHER" id="PTHR12143">
    <property type="entry name" value="PEPTIDE N-GLYCANASE PNGASE -RELATED"/>
    <property type="match status" value="1"/>
</dbReference>
<proteinExistence type="inferred from homology"/>
<organism evidence="6 7">
    <name type="scientific">Coccomyxa viridis</name>
    <dbReference type="NCBI Taxonomy" id="1274662"/>
    <lineage>
        <taxon>Eukaryota</taxon>
        <taxon>Viridiplantae</taxon>
        <taxon>Chlorophyta</taxon>
        <taxon>core chlorophytes</taxon>
        <taxon>Trebouxiophyceae</taxon>
        <taxon>Trebouxiophyceae incertae sedis</taxon>
        <taxon>Coccomyxaceae</taxon>
        <taxon>Coccomyxa</taxon>
    </lineage>
</organism>
<evidence type="ECO:0000313" key="6">
    <source>
        <dbReference type="EMBL" id="CAK0747221.1"/>
    </source>
</evidence>
<dbReference type="SUPFAM" id="SSF54001">
    <property type="entry name" value="Cysteine proteinases"/>
    <property type="match status" value="1"/>
</dbReference>
<sequence>MDADELLARQLQAEEDHSVAQMRQMKGTGGEQAFQARLQASLHGVRQYEDETLQAMALSCIPEDELQEKAQQQVHEAHARGESLAEQDALAKQLLEWFKHSFFTWVTNPACARCGDKETQAKGMAPPTKEESEDRAGRVELYMCPSCLTDTRFPRYNAPGKLLETRAGRCGEWANCFVLCCRALGLDTRYILDVTDHVWAEYYSEAMQRWVHLDPCEAAYDTPHLYESGWSKKLSYIVAFSKDGVADVTRRYTKNWDEVLSRRTQVSEMWLASSCLALTHHERVHMSLEARNQLRARDDAEQQQLRQSEPCTDAGDQALPGRQTGTKEWRAARGELGTQPHDSAAEAAAGASDVATAAVARNNTTALTSNPSLHSHKLDDMSVAQSVLESVASAASAGKNQQVSATAAENGVTQTPLQSGASAPALQALAAPRKLLSSAMHAALSQPDRQRADGQQEDALSVSMQERLQIAENGKRAAKVKDAFATAVQQEFMRLMAAGGITANEAANLALKHAVAQQQHVQA</sequence>
<dbReference type="GO" id="GO:0006516">
    <property type="term" value="P:glycoprotein catabolic process"/>
    <property type="evidence" value="ECO:0007669"/>
    <property type="project" value="TreeGrafter"/>
</dbReference>
<evidence type="ECO:0000256" key="3">
    <source>
        <dbReference type="ARBA" id="ARBA00022833"/>
    </source>
</evidence>
<dbReference type="GO" id="GO:0005829">
    <property type="term" value="C:cytosol"/>
    <property type="evidence" value="ECO:0007669"/>
    <property type="project" value="TreeGrafter"/>
</dbReference>
<gene>
    <name evidence="6" type="ORF">CVIRNUC_001750</name>
</gene>
<evidence type="ECO:0000256" key="2">
    <source>
        <dbReference type="ARBA" id="ARBA00022723"/>
    </source>
</evidence>
<dbReference type="Proteomes" id="UP001314263">
    <property type="component" value="Unassembled WGS sequence"/>
</dbReference>
<dbReference type="InterPro" id="IPR038765">
    <property type="entry name" value="Papain-like_cys_pep_sf"/>
</dbReference>
<evidence type="ECO:0000259" key="5">
    <source>
        <dbReference type="SMART" id="SM00460"/>
    </source>
</evidence>
<keyword evidence="3" id="KW-0862">Zinc</keyword>
<dbReference type="InterPro" id="IPR050883">
    <property type="entry name" value="PNGase"/>
</dbReference>
<dbReference type="Gene3D" id="3.10.620.30">
    <property type="match status" value="1"/>
</dbReference>
<keyword evidence="2" id="KW-0479">Metal-binding</keyword>
<dbReference type="Pfam" id="PF01841">
    <property type="entry name" value="Transglut_core"/>
    <property type="match status" value="1"/>
</dbReference>
<dbReference type="SMART" id="SM00460">
    <property type="entry name" value="TGc"/>
    <property type="match status" value="1"/>
</dbReference>
<dbReference type="GO" id="GO:0046872">
    <property type="term" value="F:metal ion binding"/>
    <property type="evidence" value="ECO:0007669"/>
    <property type="project" value="UniProtKB-KW"/>
</dbReference>
<evidence type="ECO:0000313" key="7">
    <source>
        <dbReference type="Proteomes" id="UP001314263"/>
    </source>
</evidence>
<dbReference type="EMBL" id="CAUYUE010000002">
    <property type="protein sequence ID" value="CAK0747221.1"/>
    <property type="molecule type" value="Genomic_DNA"/>
</dbReference>
<reference evidence="6 7" key="1">
    <citation type="submission" date="2023-10" db="EMBL/GenBank/DDBJ databases">
        <authorList>
            <person name="Maclean D."/>
            <person name="Macfadyen A."/>
        </authorList>
    </citation>
    <scope>NUCLEOTIDE SEQUENCE [LARGE SCALE GENOMIC DNA]</scope>
</reference>
<feature type="domain" description="Transglutaminase-like" evidence="5">
    <location>
        <begin position="162"/>
        <end position="217"/>
    </location>
</feature>
<name>A0AAV1HXG8_9CHLO</name>
<keyword evidence="7" id="KW-1185">Reference proteome</keyword>
<evidence type="ECO:0000256" key="4">
    <source>
        <dbReference type="SAM" id="MobiDB-lite"/>
    </source>
</evidence>
<protein>
    <recommendedName>
        <fullName evidence="5">Transglutaminase-like domain-containing protein</fullName>
    </recommendedName>
</protein>
<accession>A0AAV1HXG8</accession>
<evidence type="ECO:0000256" key="1">
    <source>
        <dbReference type="ARBA" id="ARBA00009390"/>
    </source>
</evidence>
<dbReference type="FunFam" id="2.20.25.10:FF:000011">
    <property type="entry name" value="peptide-N(4)-(N-acetyl-beta- glucosaminyl)asparagine amidase"/>
    <property type="match status" value="1"/>
</dbReference>
<comment type="caution">
    <text evidence="6">The sequence shown here is derived from an EMBL/GenBank/DDBJ whole genome shotgun (WGS) entry which is preliminary data.</text>
</comment>
<dbReference type="PANTHER" id="PTHR12143:SF19">
    <property type="entry name" value="PEPTIDE-N(4)-(N-ACETYL-BETA-GLUCOSAMINYL)ASPARAGINE AMIDASE"/>
    <property type="match status" value="1"/>
</dbReference>